<dbReference type="Proteomes" id="UP001057702">
    <property type="component" value="Unassembled WGS sequence"/>
</dbReference>
<sequence>MSAAQPSPTASPTSSNPNDGEAFAEVTATPYVTPPPIATSGDVTVLQPTFDAPSVIVPVRITNHGHDAGDYRVTVRVAGDVPGTGKTLTIDSGLLQPGTSAFSSERLDDPNGLIGNDPHVTITQVTRTPTN</sequence>
<name>A0ABT1Q3L7_9ACTN</name>
<evidence type="ECO:0000313" key="3">
    <source>
        <dbReference type="Proteomes" id="UP001057702"/>
    </source>
</evidence>
<reference evidence="2" key="1">
    <citation type="submission" date="2022-06" db="EMBL/GenBank/DDBJ databases">
        <title>Draft genome sequence of Streptomyces sp. RB6PN25 isolated from peat swamp forest in Thailand.</title>
        <authorList>
            <person name="Duangmal K."/>
            <person name="Klaysubun C."/>
        </authorList>
    </citation>
    <scope>NUCLEOTIDE SEQUENCE</scope>
    <source>
        <strain evidence="2">RB6PN25</strain>
    </source>
</reference>
<feature type="compositionally biased region" description="Low complexity" evidence="1">
    <location>
        <begin position="1"/>
        <end position="18"/>
    </location>
</feature>
<comment type="caution">
    <text evidence="2">The sequence shown here is derived from an EMBL/GenBank/DDBJ whole genome shotgun (WGS) entry which is preliminary data.</text>
</comment>
<evidence type="ECO:0008006" key="4">
    <source>
        <dbReference type="Google" id="ProtNLM"/>
    </source>
</evidence>
<dbReference type="EMBL" id="JANFNG010000028">
    <property type="protein sequence ID" value="MCQ4083993.1"/>
    <property type="molecule type" value="Genomic_DNA"/>
</dbReference>
<accession>A0ABT1Q3L7</accession>
<evidence type="ECO:0000313" key="2">
    <source>
        <dbReference type="EMBL" id="MCQ4083993.1"/>
    </source>
</evidence>
<organism evidence="2 3">
    <name type="scientific">Streptomyces humicola</name>
    <dbReference type="NCBI Taxonomy" id="2953240"/>
    <lineage>
        <taxon>Bacteria</taxon>
        <taxon>Bacillati</taxon>
        <taxon>Actinomycetota</taxon>
        <taxon>Actinomycetes</taxon>
        <taxon>Kitasatosporales</taxon>
        <taxon>Streptomycetaceae</taxon>
        <taxon>Streptomyces</taxon>
    </lineage>
</organism>
<dbReference type="RefSeq" id="WP_255923028.1">
    <property type="nucleotide sequence ID" value="NZ_JANFNG010000028.1"/>
</dbReference>
<gene>
    <name evidence="2" type="ORF">NGB36_26250</name>
</gene>
<keyword evidence="3" id="KW-1185">Reference proteome</keyword>
<protein>
    <recommendedName>
        <fullName evidence="4">CARDB domain-containing protein</fullName>
    </recommendedName>
</protein>
<feature type="region of interest" description="Disordered" evidence="1">
    <location>
        <begin position="1"/>
        <end position="32"/>
    </location>
</feature>
<proteinExistence type="predicted"/>
<evidence type="ECO:0000256" key="1">
    <source>
        <dbReference type="SAM" id="MobiDB-lite"/>
    </source>
</evidence>